<dbReference type="Pfam" id="PF03382">
    <property type="entry name" value="DUF285"/>
    <property type="match status" value="3"/>
</dbReference>
<dbReference type="Gene3D" id="2.60.120.200">
    <property type="match status" value="2"/>
</dbReference>
<dbReference type="InterPro" id="IPR032675">
    <property type="entry name" value="LRR_dom_sf"/>
</dbReference>
<feature type="compositionally biased region" description="Polar residues" evidence="1">
    <location>
        <begin position="844"/>
        <end position="866"/>
    </location>
</feature>
<dbReference type="InterPro" id="IPR013320">
    <property type="entry name" value="ConA-like_dom_sf"/>
</dbReference>
<name>A0AAU9CXL1_9LACO</name>
<dbReference type="NCBIfam" id="TIGR02167">
    <property type="entry name" value="Liste_lipo_26"/>
    <property type="match status" value="10"/>
</dbReference>
<evidence type="ECO:0000256" key="1">
    <source>
        <dbReference type="SAM" id="MobiDB-lite"/>
    </source>
</evidence>
<dbReference type="Gene3D" id="3.80.10.10">
    <property type="entry name" value="Ribonuclease Inhibitor"/>
    <property type="match status" value="3"/>
</dbReference>
<evidence type="ECO:0000313" key="2">
    <source>
        <dbReference type="EMBL" id="BDR57156.1"/>
    </source>
</evidence>
<dbReference type="Proteomes" id="UP001321804">
    <property type="component" value="Chromosome"/>
</dbReference>
<sequence length="1478" mass="162043">MNGLIKRLGYLIVSLLSIAVIGLVLSNKQENKAFSSPQSQLNENNVSASGDFNNQLNSGFIDPLQQTSLPQNKQNFNIVPFGVGDISPVTIGVGDSQNFFAPVGSARVNVNSDGTWGTVVITNSVKQLGAVSLNATVDMTKNFNFNWDLQIIPGATTGADGLGFVFHPIYRPRDRITGTHGMSSYILPSVFGRHADSTQSSVTSASDPDNGQTVHSLGLRGGCLGVSDLMNALAFKVDTHFNGLDYLPMYPSMQSTAYGDPTYHLLDQYSKPDDRFVYNNIDDNTYGAFISTDSNGYGYASILSAPLNGMTVTSKSNTEGTVSGTARLQMIDRAWHHMTISYDASTYRLTVDLDRKVTWVKVLNADERNVIADRSNWAFSILGSTGDTYETNTIKNIQGTFTPGDEIITTRYVDENGTDLKTPVTTLQSDWQRTHPGSTEFVDTSSTPTIVKDGYTYQRAQVNGTFYQNNGRINKRLGSVGSGATVTNVGSNVTVKTNFGNIIFLNYVYRKIPRIASDPYANLQMRVNGGTLTTSSAINPGDKVTFSYSARSLYISGIWSNVTAVQSLAGIFQPDSPLPLGVTQKDGLLYVPLKYGTSNNLSPGYMGTNTVTMTYQGADKANLTVNDQGQIVVTKVPGNSSTPGSSQIVSGVSIYDQSNQLIDDAGNPTWGSYFYNSTNSNSPLASTDLVYNTANYVPKTNNVTLTESNWWEINSQGTLIIYAHNIDFLPTNAAGWPWDSRRNEVKSVVINSGVIARSMSYMFANMPYLTSVSGLQNVVTASCQDFSHLFENCTSLATLDLSLLNMFYATKTDHIFSGDTALNVLTLGPYTKFPQSGDLPAAAGNTSQNPTTSWQEVGTGSETSPNGPLISANEIMTRYRTGAAKSTYVWGTYWWRYNLGVLTIYPHELNFDVDHVSYVDVDGKVVSDWPWYQNDSQIVKTVISPGVTAKNSLFGLFSRMSAMTSIEGLSQLDTSQVTNMSSMFSQCSSLPIVDVTHFNTSKVTDMSSMFSYCSQLPNLDVTHFDTSKVETMSAMFKECNNLTNLDVTNFDTSKVTNMAAMFTSCKKLPSIDVTHFNTSQVTDMSLMFFECSLLPTIDVSSFVTSNVLDMHSMFGFSTALTSLDLRNFDTSKVTSMSGMFYYCRSLTDLKMDPVKFDTSQVTAMDNMFNRCTVLPVIDVSFFKTGNVTNMNGMFGSCAEITRLNVSNFDTEKVANFNSMFSGCSKLTSLDLTKFNTKRVYSSYRKGMLANTPKLWKLTFGPNFILEDYVSTDMLSNPSVGAAINDVDNPTPVYYVTNPQWREVGAGSPHEPKGAEATVTKMMNESSTRTDTRTYVWDQVGTQTLEATPGSIDLGTHAGYLKNQEYVSTAQNIRKTDNRNSNISKQWHIEAAVTKPFTLTTDSTKMIRGNPLYYHDTTAGTTTHLTPTGQTIYSGTRSDNQPDTKNYPWTLSFKSKPSDIPSFGTYGAIVMFTLVNDTP</sequence>
<proteinExistence type="predicted"/>
<reference evidence="2 3" key="1">
    <citation type="journal article" date="2023" name="Microbiol. Spectr.">
        <title>Symbiosis of Carpenter Bees with Uncharacterized Lactic Acid Bacteria Showing NAD Auxotrophy.</title>
        <authorList>
            <person name="Kawasaki S."/>
            <person name="Ozawa K."/>
            <person name="Mori T."/>
            <person name="Yamamoto A."/>
            <person name="Ito M."/>
            <person name="Ohkuma M."/>
            <person name="Sakamoto M."/>
            <person name="Matsutani M."/>
        </authorList>
    </citation>
    <scope>NUCLEOTIDE SEQUENCE [LARGE SCALE GENOMIC DNA]</scope>
    <source>
        <strain evidence="2 3">KimC2</strain>
    </source>
</reference>
<gene>
    <name evidence="2" type="ORF">KIMC2_17180</name>
</gene>
<dbReference type="KEGG" id="xak:KIMC2_17180"/>
<dbReference type="SUPFAM" id="SSF49899">
    <property type="entry name" value="Concanavalin A-like lectins/glucanases"/>
    <property type="match status" value="1"/>
</dbReference>
<keyword evidence="3" id="KW-1185">Reference proteome</keyword>
<dbReference type="RefSeq" id="WP_317695984.1">
    <property type="nucleotide sequence ID" value="NZ_AP026801.1"/>
</dbReference>
<dbReference type="SUPFAM" id="SSF52058">
    <property type="entry name" value="L domain-like"/>
    <property type="match status" value="1"/>
</dbReference>
<accession>A0AAU9CXL1</accession>
<dbReference type="EMBL" id="AP026801">
    <property type="protein sequence ID" value="BDR57156.1"/>
    <property type="molecule type" value="Genomic_DNA"/>
</dbReference>
<dbReference type="InterPro" id="IPR011889">
    <property type="entry name" value="Liste_lipo_26"/>
</dbReference>
<organism evidence="2 3">
    <name type="scientific">Xylocopilactobacillus apis</name>
    <dbReference type="NCBI Taxonomy" id="2932183"/>
    <lineage>
        <taxon>Bacteria</taxon>
        <taxon>Bacillati</taxon>
        <taxon>Bacillota</taxon>
        <taxon>Bacilli</taxon>
        <taxon>Lactobacillales</taxon>
        <taxon>Lactobacillaceae</taxon>
        <taxon>Xylocopilactobacillus</taxon>
    </lineage>
</organism>
<evidence type="ECO:0000313" key="3">
    <source>
        <dbReference type="Proteomes" id="UP001321804"/>
    </source>
</evidence>
<dbReference type="InterPro" id="IPR005046">
    <property type="entry name" value="DUF285"/>
</dbReference>
<feature type="region of interest" description="Disordered" evidence="1">
    <location>
        <begin position="838"/>
        <end position="866"/>
    </location>
</feature>
<protein>
    <recommendedName>
        <fullName evidence="4">Surface protein</fullName>
    </recommendedName>
</protein>
<evidence type="ECO:0008006" key="4">
    <source>
        <dbReference type="Google" id="ProtNLM"/>
    </source>
</evidence>